<gene>
    <name evidence="2" type="ORF">E1B28_006999</name>
</gene>
<reference evidence="2" key="1">
    <citation type="journal article" date="2021" name="Genome Biol. Evol.">
        <title>The assembled and annotated genome of the fairy-ring fungus Marasmius oreades.</title>
        <authorList>
            <person name="Hiltunen M."/>
            <person name="Ament-Velasquez S.L."/>
            <person name="Johannesson H."/>
        </authorList>
    </citation>
    <scope>NUCLEOTIDE SEQUENCE</scope>
    <source>
        <strain evidence="2">03SP1</strain>
    </source>
</reference>
<protein>
    <submittedName>
        <fullName evidence="2">Uncharacterized protein</fullName>
    </submittedName>
</protein>
<dbReference type="RefSeq" id="XP_043009787.1">
    <property type="nucleotide sequence ID" value="XM_043151707.1"/>
</dbReference>
<organism evidence="2 3">
    <name type="scientific">Marasmius oreades</name>
    <name type="common">fairy-ring Marasmius</name>
    <dbReference type="NCBI Taxonomy" id="181124"/>
    <lineage>
        <taxon>Eukaryota</taxon>
        <taxon>Fungi</taxon>
        <taxon>Dikarya</taxon>
        <taxon>Basidiomycota</taxon>
        <taxon>Agaricomycotina</taxon>
        <taxon>Agaricomycetes</taxon>
        <taxon>Agaricomycetidae</taxon>
        <taxon>Agaricales</taxon>
        <taxon>Marasmiineae</taxon>
        <taxon>Marasmiaceae</taxon>
        <taxon>Marasmius</taxon>
    </lineage>
</organism>
<feature type="compositionally biased region" description="Low complexity" evidence="1">
    <location>
        <begin position="157"/>
        <end position="169"/>
    </location>
</feature>
<comment type="caution">
    <text evidence="2">The sequence shown here is derived from an EMBL/GenBank/DDBJ whole genome shotgun (WGS) entry which is preliminary data.</text>
</comment>
<sequence length="277" mass="30526">MSRKQQSSEKHLACIRSSFRLWPPPIKLSLSIPNSGGFAPKSLMTSKRVIGIVISGGLVQQVKGRGNACVTELRFSITKTFLLSLSSDNFWECGDFQRGYKSSTRPAPRFFSNFLLLFSFLKASATCLSLTRIILSTGSRPTTGLSQPPTSPTARKSTFSPSSEPRSSVPKLRLERAMMFLGVLALLPSRSRLASISPESGSISICLYVKIPFFSKQKLGCATGSITEGISIGFDWKIVSGKFTFTVKDKWLWLHYDVKVLGTSWNGDLKLIPLPFL</sequence>
<dbReference type="OrthoDB" id="3011999at2759"/>
<feature type="compositionally biased region" description="Polar residues" evidence="1">
    <location>
        <begin position="141"/>
        <end position="156"/>
    </location>
</feature>
<accession>A0A9P7USZ7</accession>
<dbReference type="KEGG" id="more:E1B28_006999"/>
<dbReference type="GeneID" id="66076075"/>
<evidence type="ECO:0000313" key="3">
    <source>
        <dbReference type="Proteomes" id="UP001049176"/>
    </source>
</evidence>
<feature type="region of interest" description="Disordered" evidence="1">
    <location>
        <begin position="141"/>
        <end position="169"/>
    </location>
</feature>
<dbReference type="Proteomes" id="UP001049176">
    <property type="component" value="Chromosome 4"/>
</dbReference>
<keyword evidence="3" id="KW-1185">Reference proteome</keyword>
<dbReference type="EMBL" id="CM032184">
    <property type="protein sequence ID" value="KAG7093317.1"/>
    <property type="molecule type" value="Genomic_DNA"/>
</dbReference>
<dbReference type="AlphaFoldDB" id="A0A9P7USZ7"/>
<name>A0A9P7USZ7_9AGAR</name>
<proteinExistence type="predicted"/>
<evidence type="ECO:0000313" key="2">
    <source>
        <dbReference type="EMBL" id="KAG7093317.1"/>
    </source>
</evidence>
<evidence type="ECO:0000256" key="1">
    <source>
        <dbReference type="SAM" id="MobiDB-lite"/>
    </source>
</evidence>